<dbReference type="PANTHER" id="PTHR43214:SF24">
    <property type="entry name" value="TRANSCRIPTIONAL REGULATORY PROTEIN NARL-RELATED"/>
    <property type="match status" value="1"/>
</dbReference>
<feature type="domain" description="HTH luxR-type" evidence="5">
    <location>
        <begin position="171"/>
        <end position="236"/>
    </location>
</feature>
<dbReference type="Gene3D" id="1.10.10.10">
    <property type="entry name" value="Winged helix-like DNA-binding domain superfamily/Winged helix DNA-binding domain"/>
    <property type="match status" value="1"/>
</dbReference>
<dbReference type="InterPro" id="IPR011006">
    <property type="entry name" value="CheY-like_superfamily"/>
</dbReference>
<dbReference type="SUPFAM" id="SSF52172">
    <property type="entry name" value="CheY-like"/>
    <property type="match status" value="1"/>
</dbReference>
<comment type="caution">
    <text evidence="4">Lacks conserved residue(s) required for the propagation of feature annotation.</text>
</comment>
<dbReference type="Gene3D" id="3.40.50.2300">
    <property type="match status" value="1"/>
</dbReference>
<dbReference type="PROSITE" id="PS50110">
    <property type="entry name" value="RESPONSE_REGULATORY"/>
    <property type="match status" value="1"/>
</dbReference>
<dbReference type="SMART" id="SM00421">
    <property type="entry name" value="HTH_LUXR"/>
    <property type="match status" value="1"/>
</dbReference>
<reference evidence="7" key="1">
    <citation type="submission" date="2021-03" db="EMBL/GenBank/DDBJ databases">
        <title>Streptomyces strains.</title>
        <authorList>
            <person name="Lund M.B."/>
            <person name="Toerring T."/>
        </authorList>
    </citation>
    <scope>NUCLEOTIDE SEQUENCE</scope>
    <source>
        <strain evidence="7">JCM 4242</strain>
    </source>
</reference>
<evidence type="ECO:0000259" key="5">
    <source>
        <dbReference type="PROSITE" id="PS50043"/>
    </source>
</evidence>
<dbReference type="Proteomes" id="UP000664781">
    <property type="component" value="Unassembled WGS sequence"/>
</dbReference>
<sequence length="239" mass="26014">MQIRAFEDEWLVGEDQSEPRASVVLADADPISRRVLGTVLRDAAQLQYICCVDSHRPLEEWPLSQADVVVLSVGPQDDPVPIVRQLASRRIRVLLIGTGWSRYRVDAAFSAGATGCLVKDTEIGRLATATRAVASGHVVMSPQLFGLFTASPRVHGPRAVLAAHRSEARSPERLLRALTEREREVLDLLADGLSTAEVAGALTLSPATVKSHVSHSLSKLGARNRLEAVLMMQQARSMR</sequence>
<evidence type="ECO:0000256" key="4">
    <source>
        <dbReference type="PROSITE-ProRule" id="PRU00169"/>
    </source>
</evidence>
<dbReference type="InterPro" id="IPR016032">
    <property type="entry name" value="Sig_transdc_resp-reg_C-effctor"/>
</dbReference>
<dbReference type="InterPro" id="IPR001789">
    <property type="entry name" value="Sig_transdc_resp-reg_receiver"/>
</dbReference>
<dbReference type="PROSITE" id="PS50043">
    <property type="entry name" value="HTH_LUXR_2"/>
    <property type="match status" value="1"/>
</dbReference>
<keyword evidence="2" id="KW-0238">DNA-binding</keyword>
<evidence type="ECO:0000259" key="6">
    <source>
        <dbReference type="PROSITE" id="PS50110"/>
    </source>
</evidence>
<dbReference type="PANTHER" id="PTHR43214">
    <property type="entry name" value="TWO-COMPONENT RESPONSE REGULATOR"/>
    <property type="match status" value="1"/>
</dbReference>
<evidence type="ECO:0000256" key="1">
    <source>
        <dbReference type="ARBA" id="ARBA00023015"/>
    </source>
</evidence>
<dbReference type="GO" id="GO:0006355">
    <property type="term" value="P:regulation of DNA-templated transcription"/>
    <property type="evidence" value="ECO:0007669"/>
    <property type="project" value="InterPro"/>
</dbReference>
<comment type="caution">
    <text evidence="7">The sequence shown here is derived from an EMBL/GenBank/DDBJ whole genome shotgun (WGS) entry which is preliminary data.</text>
</comment>
<evidence type="ECO:0000256" key="3">
    <source>
        <dbReference type="ARBA" id="ARBA00023163"/>
    </source>
</evidence>
<keyword evidence="8" id="KW-1185">Reference proteome</keyword>
<dbReference type="AlphaFoldDB" id="A0A939JPA5"/>
<dbReference type="InterPro" id="IPR039420">
    <property type="entry name" value="WalR-like"/>
</dbReference>
<dbReference type="GO" id="GO:0003677">
    <property type="term" value="F:DNA binding"/>
    <property type="evidence" value="ECO:0007669"/>
    <property type="project" value="UniProtKB-KW"/>
</dbReference>
<keyword evidence="1" id="KW-0805">Transcription regulation</keyword>
<dbReference type="GO" id="GO:0000160">
    <property type="term" value="P:phosphorelay signal transduction system"/>
    <property type="evidence" value="ECO:0007669"/>
    <property type="project" value="InterPro"/>
</dbReference>
<dbReference type="RefSeq" id="WP_086573730.1">
    <property type="nucleotide sequence ID" value="NZ_JAFMOF010000001.1"/>
</dbReference>
<protein>
    <submittedName>
        <fullName evidence="7">Response regulator transcription factor</fullName>
    </submittedName>
</protein>
<gene>
    <name evidence="7" type="ORF">J1792_06765</name>
</gene>
<keyword evidence="3" id="KW-0804">Transcription</keyword>
<dbReference type="Pfam" id="PF00196">
    <property type="entry name" value="GerE"/>
    <property type="match status" value="1"/>
</dbReference>
<dbReference type="SUPFAM" id="SSF46894">
    <property type="entry name" value="C-terminal effector domain of the bipartite response regulators"/>
    <property type="match status" value="1"/>
</dbReference>
<organism evidence="7 8">
    <name type="scientific">Streptomyces triculaminicus</name>
    <dbReference type="NCBI Taxonomy" id="2816232"/>
    <lineage>
        <taxon>Bacteria</taxon>
        <taxon>Bacillati</taxon>
        <taxon>Actinomycetota</taxon>
        <taxon>Actinomycetes</taxon>
        <taxon>Kitasatosporales</taxon>
        <taxon>Streptomycetaceae</taxon>
        <taxon>Streptomyces</taxon>
    </lineage>
</organism>
<feature type="domain" description="Response regulatory" evidence="6">
    <location>
        <begin position="22"/>
        <end position="134"/>
    </location>
</feature>
<evidence type="ECO:0000313" key="8">
    <source>
        <dbReference type="Proteomes" id="UP000664781"/>
    </source>
</evidence>
<name>A0A939JPA5_9ACTN</name>
<proteinExistence type="predicted"/>
<dbReference type="InterPro" id="IPR000792">
    <property type="entry name" value="Tscrpt_reg_LuxR_C"/>
</dbReference>
<dbReference type="CDD" id="cd06170">
    <property type="entry name" value="LuxR_C_like"/>
    <property type="match status" value="1"/>
</dbReference>
<accession>A0A939JPA5</accession>
<evidence type="ECO:0000256" key="2">
    <source>
        <dbReference type="ARBA" id="ARBA00023125"/>
    </source>
</evidence>
<evidence type="ECO:0000313" key="7">
    <source>
        <dbReference type="EMBL" id="MBO0652497.1"/>
    </source>
</evidence>
<dbReference type="PROSITE" id="PS00622">
    <property type="entry name" value="HTH_LUXR_1"/>
    <property type="match status" value="1"/>
</dbReference>
<dbReference type="EMBL" id="JAFMOF010000001">
    <property type="protein sequence ID" value="MBO0652497.1"/>
    <property type="molecule type" value="Genomic_DNA"/>
</dbReference>
<dbReference type="PRINTS" id="PR00038">
    <property type="entry name" value="HTHLUXR"/>
</dbReference>
<dbReference type="InterPro" id="IPR036388">
    <property type="entry name" value="WH-like_DNA-bd_sf"/>
</dbReference>